<dbReference type="Pfam" id="PF00874">
    <property type="entry name" value="PRD"/>
    <property type="match status" value="1"/>
</dbReference>
<gene>
    <name evidence="2" type="ORF">HCT46_07220</name>
</gene>
<dbReference type="EMBL" id="JAATLK010000003">
    <property type="protein sequence ID" value="NIZ47700.1"/>
    <property type="molecule type" value="Genomic_DNA"/>
</dbReference>
<comment type="caution">
    <text evidence="2">The sequence shown here is derived from an EMBL/GenBank/DDBJ whole genome shotgun (WGS) entry which is preliminary data.</text>
</comment>
<keyword evidence="3" id="KW-1185">Reference proteome</keyword>
<accession>A0A968KTI1</accession>
<proteinExistence type="predicted"/>
<feature type="domain" description="PRD" evidence="1">
    <location>
        <begin position="10"/>
        <end position="117"/>
    </location>
</feature>
<organism evidence="2 3">
    <name type="scientific">Entomospira nematocerorum</name>
    <dbReference type="NCBI Taxonomy" id="2719987"/>
    <lineage>
        <taxon>Bacteria</taxon>
        <taxon>Pseudomonadati</taxon>
        <taxon>Spirochaetota</taxon>
        <taxon>Spirochaetia</taxon>
        <taxon>Spirochaetales</taxon>
        <taxon>Spirochaetaceae</taxon>
        <taxon>Entomospira</taxon>
    </lineage>
</organism>
<dbReference type="SUPFAM" id="SSF63520">
    <property type="entry name" value="PTS-regulatory domain, PRD"/>
    <property type="match status" value="1"/>
</dbReference>
<dbReference type="InterPro" id="IPR011608">
    <property type="entry name" value="PRD"/>
</dbReference>
<name>A0A968KTI1_9SPIO</name>
<evidence type="ECO:0000313" key="2">
    <source>
        <dbReference type="EMBL" id="NIZ47700.1"/>
    </source>
</evidence>
<dbReference type="Gene3D" id="1.10.1790.10">
    <property type="entry name" value="PRD domain"/>
    <property type="match status" value="1"/>
</dbReference>
<dbReference type="Proteomes" id="UP000752013">
    <property type="component" value="Unassembled WGS sequence"/>
</dbReference>
<sequence length="117" mass="13820">MIQQRLTILRDNNVINIQTYDYMQKILQYLTTNHHIEADASALFLTHLSMAIMRIVNQEEAIEPLDIKLLQQIMESNEFYQAQQIWREIETMSFIPIPDHELGYIYMHLVALLNPSS</sequence>
<evidence type="ECO:0000259" key="1">
    <source>
        <dbReference type="PROSITE" id="PS51372"/>
    </source>
</evidence>
<dbReference type="InterPro" id="IPR036634">
    <property type="entry name" value="PRD_sf"/>
</dbReference>
<dbReference type="PROSITE" id="PS51372">
    <property type="entry name" value="PRD_2"/>
    <property type="match status" value="1"/>
</dbReference>
<dbReference type="GO" id="GO:0006355">
    <property type="term" value="P:regulation of DNA-templated transcription"/>
    <property type="evidence" value="ECO:0007669"/>
    <property type="project" value="InterPro"/>
</dbReference>
<protein>
    <submittedName>
        <fullName evidence="2">PRD domain-containing protein</fullName>
    </submittedName>
</protein>
<dbReference type="AlphaFoldDB" id="A0A968KTI1"/>
<evidence type="ECO:0000313" key="3">
    <source>
        <dbReference type="Proteomes" id="UP000752013"/>
    </source>
</evidence>
<dbReference type="RefSeq" id="WP_167704388.1">
    <property type="nucleotide sequence ID" value="NZ_CP118170.1"/>
</dbReference>
<reference evidence="2" key="1">
    <citation type="submission" date="2020-03" db="EMBL/GenBank/DDBJ databases">
        <title>Spirochaetal bacteria isolated from arthropods constitute a novel genus Entomospira genus novum within the order Spirochaetales.</title>
        <authorList>
            <person name="Grana-Miraglia L."/>
            <person name="Sikutova S."/>
            <person name="Fingerle V."/>
            <person name="Sing A."/>
            <person name="Castillo-Ramirez S."/>
            <person name="Margos G."/>
            <person name="Rudolf I."/>
        </authorList>
    </citation>
    <scope>NUCLEOTIDE SEQUENCE</scope>
    <source>
        <strain evidence="2">BR208</strain>
    </source>
</reference>